<keyword evidence="9" id="KW-1185">Reference proteome</keyword>
<dbReference type="GO" id="GO:0008483">
    <property type="term" value="F:transaminase activity"/>
    <property type="evidence" value="ECO:0007669"/>
    <property type="project" value="UniProtKB-KW"/>
</dbReference>
<evidence type="ECO:0000256" key="4">
    <source>
        <dbReference type="ARBA" id="ARBA00022898"/>
    </source>
</evidence>
<gene>
    <name evidence="8" type="ORF">OM076_33055</name>
</gene>
<reference evidence="8" key="1">
    <citation type="submission" date="2022-10" db="EMBL/GenBank/DDBJ databases">
        <title>The WGS of Solirubrobacter ginsenosidimutans DSM 21036.</title>
        <authorList>
            <person name="Jiang Z."/>
        </authorList>
    </citation>
    <scope>NUCLEOTIDE SEQUENCE</scope>
    <source>
        <strain evidence="8">DSM 21036</strain>
    </source>
</reference>
<dbReference type="GO" id="GO:0006520">
    <property type="term" value="P:amino acid metabolic process"/>
    <property type="evidence" value="ECO:0007669"/>
    <property type="project" value="InterPro"/>
</dbReference>
<dbReference type="GO" id="GO:0004058">
    <property type="term" value="F:aromatic-L-amino-acid decarboxylase activity"/>
    <property type="evidence" value="ECO:0007669"/>
    <property type="project" value="UniProtKB-ARBA"/>
</dbReference>
<dbReference type="PANTHER" id="PTHR11999">
    <property type="entry name" value="GROUP II PYRIDOXAL-5-PHOSPHATE DECARBOXYLASE"/>
    <property type="match status" value="1"/>
</dbReference>
<evidence type="ECO:0000256" key="7">
    <source>
        <dbReference type="RuleBase" id="RU000382"/>
    </source>
</evidence>
<evidence type="ECO:0000256" key="5">
    <source>
        <dbReference type="ARBA" id="ARBA00023239"/>
    </source>
</evidence>
<dbReference type="Proteomes" id="UP001149140">
    <property type="component" value="Unassembled WGS sequence"/>
</dbReference>
<dbReference type="InterPro" id="IPR015422">
    <property type="entry name" value="PyrdxlP-dep_Trfase_small"/>
</dbReference>
<organism evidence="8 9">
    <name type="scientific">Solirubrobacter ginsenosidimutans</name>
    <dbReference type="NCBI Taxonomy" id="490573"/>
    <lineage>
        <taxon>Bacteria</taxon>
        <taxon>Bacillati</taxon>
        <taxon>Actinomycetota</taxon>
        <taxon>Thermoleophilia</taxon>
        <taxon>Solirubrobacterales</taxon>
        <taxon>Solirubrobacteraceae</taxon>
        <taxon>Solirubrobacter</taxon>
    </lineage>
</organism>
<evidence type="ECO:0000313" key="9">
    <source>
        <dbReference type="Proteomes" id="UP001149140"/>
    </source>
</evidence>
<evidence type="ECO:0000256" key="2">
    <source>
        <dbReference type="ARBA" id="ARBA00009533"/>
    </source>
</evidence>
<comment type="cofactor">
    <cofactor evidence="1 6 7">
        <name>pyridoxal 5'-phosphate</name>
        <dbReference type="ChEBI" id="CHEBI:597326"/>
    </cofactor>
</comment>
<evidence type="ECO:0000313" key="8">
    <source>
        <dbReference type="EMBL" id="MDA0165145.1"/>
    </source>
</evidence>
<keyword evidence="3" id="KW-0210">Decarboxylase</keyword>
<dbReference type="Gene3D" id="3.40.640.10">
    <property type="entry name" value="Type I PLP-dependent aspartate aminotransferase-like (Major domain)"/>
    <property type="match status" value="1"/>
</dbReference>
<dbReference type="Gene3D" id="3.90.1150.10">
    <property type="entry name" value="Aspartate Aminotransferase, domain 1"/>
    <property type="match status" value="1"/>
</dbReference>
<comment type="caution">
    <text evidence="8">The sequence shown here is derived from an EMBL/GenBank/DDBJ whole genome shotgun (WGS) entry which is preliminary data.</text>
</comment>
<dbReference type="PRINTS" id="PR00800">
    <property type="entry name" value="YHDCRBOXLASE"/>
</dbReference>
<evidence type="ECO:0000256" key="3">
    <source>
        <dbReference type="ARBA" id="ARBA00022793"/>
    </source>
</evidence>
<feature type="modified residue" description="N6-(pyridoxal phosphate)lysine" evidence="6">
    <location>
        <position position="284"/>
    </location>
</feature>
<keyword evidence="5 7" id="KW-0456">Lyase</keyword>
<dbReference type="Gene3D" id="1.20.1340.10">
    <property type="entry name" value="dopa decarboxylase, N-terminal domain"/>
    <property type="match status" value="1"/>
</dbReference>
<keyword evidence="8" id="KW-0808">Transferase</keyword>
<evidence type="ECO:0000256" key="6">
    <source>
        <dbReference type="PIRSR" id="PIRSR602129-50"/>
    </source>
</evidence>
<dbReference type="RefSeq" id="WP_270044402.1">
    <property type="nucleotide sequence ID" value="NZ_JAPDOD010000042.1"/>
</dbReference>
<dbReference type="InterPro" id="IPR015424">
    <property type="entry name" value="PyrdxlP-dep_Trfase"/>
</dbReference>
<dbReference type="AlphaFoldDB" id="A0A9X3MYJ2"/>
<comment type="similarity">
    <text evidence="2 7">Belongs to the group II decarboxylase family.</text>
</comment>
<dbReference type="PANTHER" id="PTHR11999:SF70">
    <property type="entry name" value="MIP05841P"/>
    <property type="match status" value="1"/>
</dbReference>
<proteinExistence type="inferred from homology"/>
<dbReference type="GO" id="GO:0030170">
    <property type="term" value="F:pyridoxal phosphate binding"/>
    <property type="evidence" value="ECO:0007669"/>
    <property type="project" value="InterPro"/>
</dbReference>
<accession>A0A9X3MYJ2</accession>
<dbReference type="Pfam" id="PF00282">
    <property type="entry name" value="Pyridoxal_deC"/>
    <property type="match status" value="1"/>
</dbReference>
<keyword evidence="8" id="KW-0032">Aminotransferase</keyword>
<dbReference type="GO" id="GO:0019752">
    <property type="term" value="P:carboxylic acid metabolic process"/>
    <property type="evidence" value="ECO:0007669"/>
    <property type="project" value="InterPro"/>
</dbReference>
<evidence type="ECO:0000256" key="1">
    <source>
        <dbReference type="ARBA" id="ARBA00001933"/>
    </source>
</evidence>
<dbReference type="InterPro" id="IPR010977">
    <property type="entry name" value="Aromatic_deC"/>
</dbReference>
<dbReference type="SUPFAM" id="SSF53383">
    <property type="entry name" value="PLP-dependent transferases"/>
    <property type="match status" value="1"/>
</dbReference>
<protein>
    <submittedName>
        <fullName evidence="8">Aminotransferase class V-fold PLP-dependent enzyme</fullName>
    </submittedName>
</protein>
<dbReference type="InterPro" id="IPR002129">
    <property type="entry name" value="PyrdxlP-dep_de-COase"/>
</dbReference>
<keyword evidence="4 6" id="KW-0663">Pyridoxal phosphate</keyword>
<dbReference type="EMBL" id="JAPDOD010000042">
    <property type="protein sequence ID" value="MDA0165145.1"/>
    <property type="molecule type" value="Genomic_DNA"/>
</dbReference>
<dbReference type="InterPro" id="IPR015421">
    <property type="entry name" value="PyrdxlP-dep_Trfase_major"/>
</dbReference>
<sequence length="443" mass="46348">MLEHAFRHAEAFLASLPDRPVGPPVDPDALRAALGRELPDEGVPAEQVIDDLVAGADPGIVASAGPRYFGFVTGGALPAALAADWLASAWDQNAHMWVGSPAAAVVEEVVEEWVLSLLGLPASASVGLVTGAQMANVTCLAVARDAVLKRAGWDAAGQGLIGAPPITVIAGQEAHATVFSALRMIGLGRDAAHLVATDDQGAMDPDALARALKDAGPAIVCAQAGNVNTGAFDPLEPIEYLCEQSGAWLHVDGAFGLWAAASPRYAHLTRGLERADSWATDAHKWLNVPYDGGLAIVKDRAAHRAALRLSAAYLVAGEQRDNYDYTPEASRRARGFTVYAALRSLGRTGVAELVERNCAQATRFAERLRAGGAEVLNDVVLNQVLVAAPPSAVARIQADGTCWVGGTVWGGREAIRISTSNWATTDEDVDRSARAILTAITSP</sequence>
<name>A0A9X3MYJ2_9ACTN</name>